<evidence type="ECO:0000313" key="4">
    <source>
        <dbReference type="Proteomes" id="UP001139150"/>
    </source>
</evidence>
<proteinExistence type="predicted"/>
<dbReference type="GO" id="GO:0016811">
    <property type="term" value="F:hydrolase activity, acting on carbon-nitrogen (but not peptide) bonds, in linear amides"/>
    <property type="evidence" value="ECO:0007669"/>
    <property type="project" value="TreeGrafter"/>
</dbReference>
<sequence>MREVKIALLHLLPIAGDITYNQNLIEKAVNQAAERGVDWIITPELATSGLQFTHIVGTDWINHQPDKWMKDFYQKVKSLKTTVFLGCAEKQNNRLYNSVFVINQNGELLGKQHKIARVDNWSTSGELIEPIDLEDIKVGVLICADAYTKNIADILVTKGAEVLVAPASWGPGLHGPNGEWEQRSIDTGLPIFVCNRTGEDKTVSFWNAESLVIKNGERLLSYKSNQSAILIFNWDLDDMNLLSSDFEVIKMD</sequence>
<dbReference type="PANTHER" id="PTHR43674">
    <property type="entry name" value="NITRILASE C965.09-RELATED"/>
    <property type="match status" value="1"/>
</dbReference>
<feature type="domain" description="CN hydrolase" evidence="2">
    <location>
        <begin position="4"/>
        <end position="236"/>
    </location>
</feature>
<dbReference type="Proteomes" id="UP001139150">
    <property type="component" value="Unassembled WGS sequence"/>
</dbReference>
<name>A0A9X2CP21_9BACI</name>
<dbReference type="CDD" id="cd07197">
    <property type="entry name" value="nitrilase"/>
    <property type="match status" value="1"/>
</dbReference>
<dbReference type="PANTHER" id="PTHR43674:SF16">
    <property type="entry name" value="CARBON-NITROGEN FAMILY, PUTATIVE (AFU_ORTHOLOGUE AFUA_5G02350)-RELATED"/>
    <property type="match status" value="1"/>
</dbReference>
<evidence type="ECO:0000259" key="2">
    <source>
        <dbReference type="PROSITE" id="PS50263"/>
    </source>
</evidence>
<evidence type="ECO:0000256" key="1">
    <source>
        <dbReference type="ARBA" id="ARBA00022801"/>
    </source>
</evidence>
<dbReference type="EMBL" id="JAKRYL010000001">
    <property type="protein sequence ID" value="MCL7745677.1"/>
    <property type="molecule type" value="Genomic_DNA"/>
</dbReference>
<dbReference type="InterPro" id="IPR050345">
    <property type="entry name" value="Aliph_Amidase/BUP"/>
</dbReference>
<dbReference type="InterPro" id="IPR036526">
    <property type="entry name" value="C-N_Hydrolase_sf"/>
</dbReference>
<dbReference type="AlphaFoldDB" id="A0A9X2CP21"/>
<dbReference type="InterPro" id="IPR003010">
    <property type="entry name" value="C-N_Hydrolase"/>
</dbReference>
<protein>
    <submittedName>
        <fullName evidence="3">Carbon-nitrogen hydrolase family protein</fullName>
    </submittedName>
</protein>
<dbReference type="Gene3D" id="3.60.110.10">
    <property type="entry name" value="Carbon-nitrogen hydrolase"/>
    <property type="match status" value="1"/>
</dbReference>
<keyword evidence="4" id="KW-1185">Reference proteome</keyword>
<dbReference type="PROSITE" id="PS50263">
    <property type="entry name" value="CN_HYDROLASE"/>
    <property type="match status" value="1"/>
</dbReference>
<reference evidence="3" key="1">
    <citation type="submission" date="2022-02" db="EMBL/GenBank/DDBJ databases">
        <title>Halalkalibacter sp. nov. isolated from Lonar Lake, India.</title>
        <authorList>
            <person name="Joshi A."/>
            <person name="Thite S."/>
            <person name="Lodha T."/>
        </authorList>
    </citation>
    <scope>NUCLEOTIDE SEQUENCE</scope>
    <source>
        <strain evidence="3">MEB205</strain>
    </source>
</reference>
<dbReference type="SUPFAM" id="SSF56317">
    <property type="entry name" value="Carbon-nitrogen hydrolase"/>
    <property type="match status" value="1"/>
</dbReference>
<dbReference type="Pfam" id="PF00795">
    <property type="entry name" value="CN_hydrolase"/>
    <property type="match status" value="1"/>
</dbReference>
<organism evidence="3 4">
    <name type="scientific">Halalkalibacter alkaliphilus</name>
    <dbReference type="NCBI Taxonomy" id="2917993"/>
    <lineage>
        <taxon>Bacteria</taxon>
        <taxon>Bacillati</taxon>
        <taxon>Bacillota</taxon>
        <taxon>Bacilli</taxon>
        <taxon>Bacillales</taxon>
        <taxon>Bacillaceae</taxon>
        <taxon>Halalkalibacter</taxon>
    </lineage>
</organism>
<comment type="caution">
    <text evidence="3">The sequence shown here is derived from an EMBL/GenBank/DDBJ whole genome shotgun (WGS) entry which is preliminary data.</text>
</comment>
<keyword evidence="1 3" id="KW-0378">Hydrolase</keyword>
<dbReference type="RefSeq" id="WP_250094611.1">
    <property type="nucleotide sequence ID" value="NZ_JAKRYL010000001.1"/>
</dbReference>
<gene>
    <name evidence="3" type="ORF">MF646_00965</name>
</gene>
<evidence type="ECO:0000313" key="3">
    <source>
        <dbReference type="EMBL" id="MCL7745677.1"/>
    </source>
</evidence>
<accession>A0A9X2CP21</accession>